<keyword evidence="2" id="KW-0238">DNA-binding</keyword>
<dbReference type="InterPro" id="IPR018060">
    <property type="entry name" value="HTH_AraC"/>
</dbReference>
<dbReference type="GO" id="GO:0043565">
    <property type="term" value="F:sequence-specific DNA binding"/>
    <property type="evidence" value="ECO:0007669"/>
    <property type="project" value="InterPro"/>
</dbReference>
<accession>A0A329LMZ7</accession>
<keyword evidence="3" id="KW-0804">Transcription</keyword>
<sequence length="319" mass="37090">MSVQVMKYKTFMEERFPFKFHFGNYPKRKQDVHMHDYVQLIYVMRGSCRHFYCDRDLVISKGDLFMIPPWVEHSVNTDGHDADIVMIDFLPVLVNEKLAGFTQTVMAWMNAGSNANPDDEKPSSEAPIEGQTANLRGTWLHFSPEKQLLVEQLLLDIADELKHKEKGYEFSIQLNLVKLLQLMDRELGKQDRNSREGRANRLKQTHFDQVIKYIAENYMKDITLEQGAELANMAPAYFSHQFKRTTGTAFIERLHETRIERAKELIIGDQLSMTDICYEVGFHHLSHFIRTFKKKTGLTPTAYKKSLSYAPDPEITPFC</sequence>
<dbReference type="OrthoDB" id="9799319at2"/>
<dbReference type="PROSITE" id="PS01124">
    <property type="entry name" value="HTH_ARAC_FAMILY_2"/>
    <property type="match status" value="1"/>
</dbReference>
<evidence type="ECO:0000313" key="5">
    <source>
        <dbReference type="EMBL" id="RAV08472.1"/>
    </source>
</evidence>
<evidence type="ECO:0000259" key="4">
    <source>
        <dbReference type="PROSITE" id="PS01124"/>
    </source>
</evidence>
<dbReference type="InterPro" id="IPR018062">
    <property type="entry name" value="HTH_AraC-typ_CS"/>
</dbReference>
<dbReference type="PANTHER" id="PTHR43280">
    <property type="entry name" value="ARAC-FAMILY TRANSCRIPTIONAL REGULATOR"/>
    <property type="match status" value="1"/>
</dbReference>
<dbReference type="SUPFAM" id="SSF46689">
    <property type="entry name" value="Homeodomain-like"/>
    <property type="match status" value="1"/>
</dbReference>
<keyword evidence="6" id="KW-1185">Reference proteome</keyword>
<dbReference type="InterPro" id="IPR020449">
    <property type="entry name" value="Tscrpt_reg_AraC-type_HTH"/>
</dbReference>
<dbReference type="SUPFAM" id="SSF51182">
    <property type="entry name" value="RmlC-like cupins"/>
    <property type="match status" value="1"/>
</dbReference>
<dbReference type="Pfam" id="PF12833">
    <property type="entry name" value="HTH_18"/>
    <property type="match status" value="1"/>
</dbReference>
<dbReference type="GO" id="GO:0003700">
    <property type="term" value="F:DNA-binding transcription factor activity"/>
    <property type="evidence" value="ECO:0007669"/>
    <property type="project" value="InterPro"/>
</dbReference>
<dbReference type="PANTHER" id="PTHR43280:SF28">
    <property type="entry name" value="HTH-TYPE TRANSCRIPTIONAL ACTIVATOR RHAS"/>
    <property type="match status" value="1"/>
</dbReference>
<dbReference type="Gene3D" id="1.10.10.60">
    <property type="entry name" value="Homeodomain-like"/>
    <property type="match status" value="2"/>
</dbReference>
<dbReference type="SMART" id="SM00342">
    <property type="entry name" value="HTH_ARAC"/>
    <property type="match status" value="1"/>
</dbReference>
<dbReference type="Proteomes" id="UP000250369">
    <property type="component" value="Unassembled WGS sequence"/>
</dbReference>
<dbReference type="InterPro" id="IPR009057">
    <property type="entry name" value="Homeodomain-like_sf"/>
</dbReference>
<dbReference type="InterPro" id="IPR014710">
    <property type="entry name" value="RmlC-like_jellyroll"/>
</dbReference>
<comment type="caution">
    <text evidence="5">The sequence shown here is derived from an EMBL/GenBank/DDBJ whole genome shotgun (WGS) entry which is preliminary data.</text>
</comment>
<dbReference type="InterPro" id="IPR003313">
    <property type="entry name" value="AraC-bd"/>
</dbReference>
<feature type="domain" description="HTH araC/xylS-type" evidence="4">
    <location>
        <begin position="208"/>
        <end position="306"/>
    </location>
</feature>
<dbReference type="EMBL" id="QMFB01000059">
    <property type="protein sequence ID" value="RAV08472.1"/>
    <property type="molecule type" value="Genomic_DNA"/>
</dbReference>
<protein>
    <recommendedName>
        <fullName evidence="4">HTH araC/xylS-type domain-containing protein</fullName>
    </recommendedName>
</protein>
<gene>
    <name evidence="5" type="ORF">DQG23_41065</name>
</gene>
<name>A0A329LMZ7_9BACL</name>
<reference evidence="5 6" key="1">
    <citation type="journal article" date="2009" name="Int. J. Syst. Evol. Microbiol.">
        <title>Paenibacillus contaminans sp. nov., isolated from a contaminated laboratory plate.</title>
        <authorList>
            <person name="Chou J.H."/>
            <person name="Lee J.H."/>
            <person name="Lin M.C."/>
            <person name="Chang P.S."/>
            <person name="Arun A.B."/>
            <person name="Young C.C."/>
            <person name="Chen W.M."/>
        </authorList>
    </citation>
    <scope>NUCLEOTIDE SEQUENCE [LARGE SCALE GENOMIC DNA]</scope>
    <source>
        <strain evidence="5 6">CKOBP-6</strain>
    </source>
</reference>
<dbReference type="CDD" id="cd02208">
    <property type="entry name" value="cupin_RmlC-like"/>
    <property type="match status" value="1"/>
</dbReference>
<dbReference type="AlphaFoldDB" id="A0A329LMZ7"/>
<proteinExistence type="predicted"/>
<dbReference type="Pfam" id="PF02311">
    <property type="entry name" value="AraC_binding"/>
    <property type="match status" value="1"/>
</dbReference>
<evidence type="ECO:0000256" key="1">
    <source>
        <dbReference type="ARBA" id="ARBA00023015"/>
    </source>
</evidence>
<dbReference type="PROSITE" id="PS00041">
    <property type="entry name" value="HTH_ARAC_FAMILY_1"/>
    <property type="match status" value="1"/>
</dbReference>
<dbReference type="Gene3D" id="2.60.120.10">
    <property type="entry name" value="Jelly Rolls"/>
    <property type="match status" value="1"/>
</dbReference>
<evidence type="ECO:0000256" key="3">
    <source>
        <dbReference type="ARBA" id="ARBA00023163"/>
    </source>
</evidence>
<organism evidence="5 6">
    <name type="scientific">Paenibacillus contaminans</name>
    <dbReference type="NCBI Taxonomy" id="450362"/>
    <lineage>
        <taxon>Bacteria</taxon>
        <taxon>Bacillati</taxon>
        <taxon>Bacillota</taxon>
        <taxon>Bacilli</taxon>
        <taxon>Bacillales</taxon>
        <taxon>Paenibacillaceae</taxon>
        <taxon>Paenibacillus</taxon>
    </lineage>
</organism>
<dbReference type="PRINTS" id="PR00032">
    <property type="entry name" value="HTHARAC"/>
</dbReference>
<dbReference type="InterPro" id="IPR011051">
    <property type="entry name" value="RmlC_Cupin_sf"/>
</dbReference>
<keyword evidence="1" id="KW-0805">Transcription regulation</keyword>
<evidence type="ECO:0000313" key="6">
    <source>
        <dbReference type="Proteomes" id="UP000250369"/>
    </source>
</evidence>
<evidence type="ECO:0000256" key="2">
    <source>
        <dbReference type="ARBA" id="ARBA00023125"/>
    </source>
</evidence>